<comment type="caution">
    <text evidence="1">The sequence shown here is derived from an EMBL/GenBank/DDBJ whole genome shotgun (WGS) entry which is preliminary data.</text>
</comment>
<sequence length="78" mass="8541">MDELGKFADVNGIFQSSAPGVFYQANNEKYVININPNQFSLEIESLPPDVTDTNPRTLSLAEQVVGALAHHQLPFIPA</sequence>
<dbReference type="RefSeq" id="WP_176640168.1">
    <property type="nucleotide sequence ID" value="NZ_JABXXP010000180.1"/>
</dbReference>
<proteinExistence type="predicted"/>
<reference evidence="1 2" key="1">
    <citation type="submission" date="2020-06" db="EMBL/GenBank/DDBJ databases">
        <title>Description of novel acetic acid bacteria.</title>
        <authorList>
            <person name="Sombolestani A."/>
        </authorList>
    </citation>
    <scope>NUCLEOTIDE SEQUENCE [LARGE SCALE GENOMIC DNA]</scope>
    <source>
        <strain evidence="1 2">LMG 31431</strain>
    </source>
</reference>
<dbReference type="Proteomes" id="UP000534870">
    <property type="component" value="Unassembled WGS sequence"/>
</dbReference>
<dbReference type="AlphaFoldDB" id="A0A7Y7IWG6"/>
<name>A0A7Y7IWG6_9PROT</name>
<accession>A0A7Y7IWG6</accession>
<dbReference type="EMBL" id="JABXXP010000180">
    <property type="protein sequence ID" value="NVN11457.1"/>
    <property type="molecule type" value="Genomic_DNA"/>
</dbReference>
<gene>
    <name evidence="1" type="ORF">HUK84_10040</name>
</gene>
<evidence type="ECO:0000313" key="1">
    <source>
        <dbReference type="EMBL" id="NVN11457.1"/>
    </source>
</evidence>
<protein>
    <submittedName>
        <fullName evidence="1">Uncharacterized protein</fullName>
    </submittedName>
</protein>
<evidence type="ECO:0000313" key="2">
    <source>
        <dbReference type="Proteomes" id="UP000534870"/>
    </source>
</evidence>
<organism evidence="1 2">
    <name type="scientific">Nguyenibacter vanlangensis</name>
    <dbReference type="NCBI Taxonomy" id="1216886"/>
    <lineage>
        <taxon>Bacteria</taxon>
        <taxon>Pseudomonadati</taxon>
        <taxon>Pseudomonadota</taxon>
        <taxon>Alphaproteobacteria</taxon>
        <taxon>Acetobacterales</taxon>
        <taxon>Acetobacteraceae</taxon>
        <taxon>Nguyenibacter</taxon>
    </lineage>
</organism>